<feature type="domain" description="AB hydrolase-1" evidence="1">
    <location>
        <begin position="55"/>
        <end position="333"/>
    </location>
</feature>
<keyword evidence="2" id="KW-0378">Hydrolase</keyword>
<dbReference type="InterPro" id="IPR000073">
    <property type="entry name" value="AB_hydrolase_1"/>
</dbReference>
<evidence type="ECO:0000259" key="1">
    <source>
        <dbReference type="Pfam" id="PF00561"/>
    </source>
</evidence>
<sequence length="349" mass="40681">MKHSQAALLLILTLILTLYPFTEPQAQNVKDFFYAEPETKNLPVFVRGNLEAKKILLFIQGGGAERGIDFGRSDYPFWKNTLEKEVAIAYFDQRGLNRSLKKIDTLKINPTQVTKDIITIAKTLHKKYNAAIYLFGHSNGGQDVLDCLAKFPDETSFIKAGIAFNPPITTDFSPERYKYYRPLYLKNLAQEFIAQKKDTVYWKQALEWITEKDSLYDRETIMQWKKYTNNAYKSVERKISVGMALKVIFSRPYNPIKYLNNKPSKYISNKLWEFNKNLNRWAYLPNIKHRLLLITGRYDNIAVPEELEEAHKLIPNSELIIIPNSKHWTLLDQPQQFNNAVLNFLKNTD</sequence>
<dbReference type="PANTHER" id="PTHR43798:SF5">
    <property type="entry name" value="MONOACYLGLYCEROL LIPASE ABHD6"/>
    <property type="match status" value="1"/>
</dbReference>
<dbReference type="Proteomes" id="UP000825381">
    <property type="component" value="Chromosome"/>
</dbReference>
<dbReference type="InterPro" id="IPR029058">
    <property type="entry name" value="AB_hydrolase_fold"/>
</dbReference>
<dbReference type="EMBL" id="CP080429">
    <property type="protein sequence ID" value="QYJ68487.1"/>
    <property type="molecule type" value="Genomic_DNA"/>
</dbReference>
<gene>
    <name evidence="2" type="ORF">K1I41_00980</name>
</gene>
<protein>
    <submittedName>
        <fullName evidence="2">Alpha/beta hydrolase</fullName>
    </submittedName>
</protein>
<proteinExistence type="predicted"/>
<dbReference type="PANTHER" id="PTHR43798">
    <property type="entry name" value="MONOACYLGLYCEROL LIPASE"/>
    <property type="match status" value="1"/>
</dbReference>
<dbReference type="GO" id="GO:0016787">
    <property type="term" value="F:hydrolase activity"/>
    <property type="evidence" value="ECO:0007669"/>
    <property type="project" value="UniProtKB-KW"/>
</dbReference>
<dbReference type="RefSeq" id="WP_220640827.1">
    <property type="nucleotide sequence ID" value="NZ_CP080429.1"/>
</dbReference>
<dbReference type="Gene3D" id="3.40.50.1820">
    <property type="entry name" value="alpha/beta hydrolase"/>
    <property type="match status" value="1"/>
</dbReference>
<name>A0ABX8V6V5_9FLAO</name>
<accession>A0ABX8V6V5</accession>
<dbReference type="SUPFAM" id="SSF53474">
    <property type="entry name" value="alpha/beta-Hydrolases"/>
    <property type="match status" value="1"/>
</dbReference>
<dbReference type="InterPro" id="IPR050266">
    <property type="entry name" value="AB_hydrolase_sf"/>
</dbReference>
<evidence type="ECO:0000313" key="2">
    <source>
        <dbReference type="EMBL" id="QYJ68487.1"/>
    </source>
</evidence>
<dbReference type="Pfam" id="PF00561">
    <property type="entry name" value="Abhydrolase_1"/>
    <property type="match status" value="1"/>
</dbReference>
<reference evidence="2 3" key="1">
    <citation type="submission" date="2021-07" db="EMBL/GenBank/DDBJ databases">
        <title>Flavobacterium WSW3-B6 sp.nov, isolated from seaweed.</title>
        <authorList>
            <person name="Muhammad N."/>
            <person name="Ho H."/>
            <person name="Lee Y.-J."/>
            <person name="Nguyen T."/>
            <person name="Ho J."/>
            <person name="Kim S.-G."/>
        </authorList>
    </citation>
    <scope>NUCLEOTIDE SEQUENCE [LARGE SCALE GENOMIC DNA]</scope>
    <source>
        <strain evidence="2 3">WSW3-B6</strain>
    </source>
</reference>
<evidence type="ECO:0000313" key="3">
    <source>
        <dbReference type="Proteomes" id="UP000825381"/>
    </source>
</evidence>
<keyword evidence="3" id="KW-1185">Reference proteome</keyword>
<organism evidence="2 3">
    <name type="scientific">Flavobacterium litorale</name>
    <dbReference type="NCBI Taxonomy" id="2856519"/>
    <lineage>
        <taxon>Bacteria</taxon>
        <taxon>Pseudomonadati</taxon>
        <taxon>Bacteroidota</taxon>
        <taxon>Flavobacteriia</taxon>
        <taxon>Flavobacteriales</taxon>
        <taxon>Flavobacteriaceae</taxon>
        <taxon>Flavobacterium</taxon>
    </lineage>
</organism>